<dbReference type="CDD" id="cd06261">
    <property type="entry name" value="TM_PBP2"/>
    <property type="match status" value="1"/>
</dbReference>
<name>A0A6B1DW60_9CHLR</name>
<feature type="transmembrane region" description="Helical" evidence="7">
    <location>
        <begin position="104"/>
        <end position="126"/>
    </location>
</feature>
<evidence type="ECO:0000256" key="4">
    <source>
        <dbReference type="ARBA" id="ARBA00022692"/>
    </source>
</evidence>
<gene>
    <name evidence="9" type="ORF">F4Y08_09865</name>
</gene>
<reference evidence="9" key="1">
    <citation type="submission" date="2019-09" db="EMBL/GenBank/DDBJ databases">
        <title>Characterisation of the sponge microbiome using genome-centric metagenomics.</title>
        <authorList>
            <person name="Engelberts J.P."/>
            <person name="Robbins S.J."/>
            <person name="De Goeij J.M."/>
            <person name="Aranda M."/>
            <person name="Bell S.C."/>
            <person name="Webster N.S."/>
        </authorList>
    </citation>
    <scope>NUCLEOTIDE SEQUENCE</scope>
    <source>
        <strain evidence="9">SB0662_bin_9</strain>
    </source>
</reference>
<evidence type="ECO:0000256" key="3">
    <source>
        <dbReference type="ARBA" id="ARBA00022475"/>
    </source>
</evidence>
<dbReference type="InterPro" id="IPR035906">
    <property type="entry name" value="MetI-like_sf"/>
</dbReference>
<dbReference type="PANTHER" id="PTHR30465">
    <property type="entry name" value="INNER MEMBRANE ABC TRANSPORTER"/>
    <property type="match status" value="1"/>
</dbReference>
<evidence type="ECO:0000256" key="1">
    <source>
        <dbReference type="ARBA" id="ARBA00004651"/>
    </source>
</evidence>
<evidence type="ECO:0000256" key="7">
    <source>
        <dbReference type="RuleBase" id="RU363032"/>
    </source>
</evidence>
<keyword evidence="3" id="KW-1003">Cell membrane</keyword>
<organism evidence="9">
    <name type="scientific">Caldilineaceae bacterium SB0662_bin_9</name>
    <dbReference type="NCBI Taxonomy" id="2605258"/>
    <lineage>
        <taxon>Bacteria</taxon>
        <taxon>Bacillati</taxon>
        <taxon>Chloroflexota</taxon>
        <taxon>Caldilineae</taxon>
        <taxon>Caldilineales</taxon>
        <taxon>Caldilineaceae</taxon>
    </lineage>
</organism>
<keyword evidence="4 7" id="KW-0812">Transmembrane</keyword>
<dbReference type="SUPFAM" id="SSF161098">
    <property type="entry name" value="MetI-like"/>
    <property type="match status" value="1"/>
</dbReference>
<feature type="transmembrane region" description="Helical" evidence="7">
    <location>
        <begin position="249"/>
        <end position="274"/>
    </location>
</feature>
<feature type="transmembrane region" description="Helical" evidence="7">
    <location>
        <begin position="9"/>
        <end position="29"/>
    </location>
</feature>
<dbReference type="InterPro" id="IPR000515">
    <property type="entry name" value="MetI-like"/>
</dbReference>
<dbReference type="GO" id="GO:0055085">
    <property type="term" value="P:transmembrane transport"/>
    <property type="evidence" value="ECO:0007669"/>
    <property type="project" value="InterPro"/>
</dbReference>
<proteinExistence type="inferred from homology"/>
<keyword evidence="5 7" id="KW-1133">Transmembrane helix</keyword>
<evidence type="ECO:0000259" key="8">
    <source>
        <dbReference type="PROSITE" id="PS50928"/>
    </source>
</evidence>
<dbReference type="GO" id="GO:0005886">
    <property type="term" value="C:plasma membrane"/>
    <property type="evidence" value="ECO:0007669"/>
    <property type="project" value="UniProtKB-SubCell"/>
</dbReference>
<feature type="transmembrane region" description="Helical" evidence="7">
    <location>
        <begin position="138"/>
        <end position="163"/>
    </location>
</feature>
<dbReference type="EMBL" id="VXPY01000069">
    <property type="protein sequence ID" value="MYD90624.1"/>
    <property type="molecule type" value="Genomic_DNA"/>
</dbReference>
<comment type="similarity">
    <text evidence="7">Belongs to the binding-protein-dependent transport system permease family.</text>
</comment>
<feature type="domain" description="ABC transmembrane type-1" evidence="8">
    <location>
        <begin position="102"/>
        <end position="312"/>
    </location>
</feature>
<dbReference type="PANTHER" id="PTHR30465:SF43">
    <property type="entry name" value="OLIGOPEPTIDE ABC TRANSPORTER, PERMEASE PROTEIN"/>
    <property type="match status" value="1"/>
</dbReference>
<evidence type="ECO:0000256" key="5">
    <source>
        <dbReference type="ARBA" id="ARBA00022989"/>
    </source>
</evidence>
<dbReference type="Pfam" id="PF19300">
    <property type="entry name" value="BPD_transp_1_N"/>
    <property type="match status" value="1"/>
</dbReference>
<keyword evidence="2 7" id="KW-0813">Transport</keyword>
<dbReference type="PROSITE" id="PS50928">
    <property type="entry name" value="ABC_TM1"/>
    <property type="match status" value="1"/>
</dbReference>
<feature type="transmembrane region" description="Helical" evidence="7">
    <location>
        <begin position="294"/>
        <end position="318"/>
    </location>
</feature>
<accession>A0A6B1DW60</accession>
<dbReference type="Gene3D" id="1.10.3720.10">
    <property type="entry name" value="MetI-like"/>
    <property type="match status" value="1"/>
</dbReference>
<evidence type="ECO:0000256" key="6">
    <source>
        <dbReference type="ARBA" id="ARBA00023136"/>
    </source>
</evidence>
<evidence type="ECO:0000313" key="9">
    <source>
        <dbReference type="EMBL" id="MYD90624.1"/>
    </source>
</evidence>
<feature type="transmembrane region" description="Helical" evidence="7">
    <location>
        <begin position="195"/>
        <end position="214"/>
    </location>
</feature>
<dbReference type="Pfam" id="PF00528">
    <property type="entry name" value="BPD_transp_1"/>
    <property type="match status" value="1"/>
</dbReference>
<protein>
    <submittedName>
        <fullName evidence="9">ABC transporter permease</fullName>
    </submittedName>
</protein>
<evidence type="ECO:0000256" key="2">
    <source>
        <dbReference type="ARBA" id="ARBA00022448"/>
    </source>
</evidence>
<comment type="caution">
    <text evidence="9">The sequence shown here is derived from an EMBL/GenBank/DDBJ whole genome shotgun (WGS) entry which is preliminary data.</text>
</comment>
<dbReference type="AlphaFoldDB" id="A0A6B1DW60"/>
<keyword evidence="6 7" id="KW-0472">Membrane</keyword>
<sequence>MLVYTVRRILILIPLLFVISVITFVLIQLPPGDYLTLYIMQLEAAGTTVAEEEVEMLKRVFGLDKPMHVQYFIWLRRILIYHDFGRSFQFQAPVSELLADRVPLTVAVSLATTVFVFVVAVPIGILSATNQYSLLDYFWTFVGFIGISVPSFLLALVALWIAFKQFNMSAIGLFSPEYMDAAWSWGKVVDLLKHLWIPVVIIGMAGTASLIRTMRGTLLDELRRQYVITARSKGLPEIRNLIKYPVRTAINPIISTIGWLLPGIISGEVLVSMVMNIPTTGPLLLTALLNQDMYLAGSIVLILSCLTVIGTLISDILLTWLDPRIRFESIAP</sequence>
<dbReference type="InterPro" id="IPR045621">
    <property type="entry name" value="BPD_transp_1_N"/>
</dbReference>
<comment type="subcellular location">
    <subcellularLocation>
        <location evidence="1 7">Cell membrane</location>
        <topology evidence="1 7">Multi-pass membrane protein</topology>
    </subcellularLocation>
</comment>